<evidence type="ECO:0000256" key="1">
    <source>
        <dbReference type="SAM" id="MobiDB-lite"/>
    </source>
</evidence>
<dbReference type="EMBL" id="SZYD01002678">
    <property type="protein sequence ID" value="KAC9261801.1"/>
    <property type="molecule type" value="Genomic_DNA"/>
</dbReference>
<keyword evidence="3" id="KW-1185">Reference proteome</keyword>
<dbReference type="Proteomes" id="UP000326396">
    <property type="component" value="Unassembled WGS sequence"/>
</dbReference>
<comment type="caution">
    <text evidence="2">The sequence shown here is derived from an EMBL/GenBank/DDBJ whole genome shotgun (WGS) entry which is preliminary data.</text>
</comment>
<evidence type="ECO:0000313" key="3">
    <source>
        <dbReference type="Proteomes" id="UP000326396"/>
    </source>
</evidence>
<protein>
    <submittedName>
        <fullName evidence="2">Uncharacterized protein</fullName>
    </submittedName>
</protein>
<accession>A0A5N6L777</accession>
<proteinExistence type="predicted"/>
<organism evidence="2 3">
    <name type="scientific">Mikania micrantha</name>
    <name type="common">bitter vine</name>
    <dbReference type="NCBI Taxonomy" id="192012"/>
    <lineage>
        <taxon>Eukaryota</taxon>
        <taxon>Viridiplantae</taxon>
        <taxon>Streptophyta</taxon>
        <taxon>Embryophyta</taxon>
        <taxon>Tracheophyta</taxon>
        <taxon>Spermatophyta</taxon>
        <taxon>Magnoliopsida</taxon>
        <taxon>eudicotyledons</taxon>
        <taxon>Gunneridae</taxon>
        <taxon>Pentapetalae</taxon>
        <taxon>asterids</taxon>
        <taxon>campanulids</taxon>
        <taxon>Asterales</taxon>
        <taxon>Asteraceae</taxon>
        <taxon>Asteroideae</taxon>
        <taxon>Heliantheae alliance</taxon>
        <taxon>Eupatorieae</taxon>
        <taxon>Mikania</taxon>
    </lineage>
</organism>
<evidence type="ECO:0000313" key="2">
    <source>
        <dbReference type="EMBL" id="KAC9261801.1"/>
    </source>
</evidence>
<sequence>MASVKLSTDRQAGPLDIPTYGLQTDRYEFYPPAITHDQRKERLTYTYMTPTLIDESTLGQAVFIYLYLASVLYPRESESEKVPRPGSKITISGISVGGRFGYPTLMIEESLALSSLEAQSRSGQKKSQKQDAKFVPSPLPRVKRRRTIRNFIPLRRLEDKERGKSSLTSDSFHQFLPRRGRCEQNGIDSIEGAAIESNRFFASEEERISGDRIALEDTGNPQSLSSNQEVPADNEVGLVTRAELMAMSHGGVTVKPDFGTVNKVGTYVSERTHREADRVLLNRNQSLSATVAPMAKQVAREVIVTLEPIVAKHNETNQALVGEIQRVASNAGQRSDLERNRMTLSTRAPPQDPRYL</sequence>
<feature type="region of interest" description="Disordered" evidence="1">
    <location>
        <begin position="331"/>
        <end position="356"/>
    </location>
</feature>
<reference evidence="2 3" key="1">
    <citation type="submission" date="2019-05" db="EMBL/GenBank/DDBJ databases">
        <title>Mikania micrantha, genome provides insights into the molecular mechanism of rapid growth.</title>
        <authorList>
            <person name="Liu B."/>
        </authorList>
    </citation>
    <scope>NUCLEOTIDE SEQUENCE [LARGE SCALE GENOMIC DNA]</scope>
    <source>
        <strain evidence="2">NLD-2019</strain>
        <tissue evidence="2">Leaf</tissue>
    </source>
</reference>
<name>A0A5N6L777_9ASTR</name>
<gene>
    <name evidence="2" type="ORF">E3N88_46081</name>
</gene>
<dbReference type="OrthoDB" id="1775982at2759"/>
<dbReference type="AlphaFoldDB" id="A0A5N6L777"/>